<dbReference type="Pfam" id="PF00227">
    <property type="entry name" value="Proteasome"/>
    <property type="match status" value="1"/>
</dbReference>
<dbReference type="InterPro" id="IPR023332">
    <property type="entry name" value="Proteasome_alpha-type"/>
</dbReference>
<dbReference type="AlphaFoldDB" id="Q74M45"/>
<gene>
    <name evidence="5" type="ordered locus">NEQ521</name>
</gene>
<dbReference type="EnsemblBacteria" id="AAR39362">
    <property type="protein sequence ID" value="AAR39362"/>
    <property type="gene ID" value="NEQ521"/>
</dbReference>
<organism evidence="5 6">
    <name type="scientific">Nanoarchaeum equitans (strain Kin4-M)</name>
    <dbReference type="NCBI Taxonomy" id="228908"/>
    <lineage>
        <taxon>Archaea</taxon>
        <taxon>Nanobdellota</taxon>
        <taxon>Candidatus Nanoarchaeia</taxon>
        <taxon>Nanoarchaeales</taxon>
        <taxon>Nanoarchaeaceae</taxon>
        <taxon>Nanoarchaeum</taxon>
    </lineage>
</organism>
<dbReference type="Gene3D" id="3.60.20.10">
    <property type="entry name" value="Glutamine Phosphoribosylpyrophosphate, subunit 1, domain 1"/>
    <property type="match status" value="1"/>
</dbReference>
<dbReference type="NCBIfam" id="NF003075">
    <property type="entry name" value="PRK03996.1"/>
    <property type="match status" value="1"/>
</dbReference>
<dbReference type="NCBIfam" id="TIGR03633">
    <property type="entry name" value="arc_protsome_A"/>
    <property type="match status" value="1"/>
</dbReference>
<keyword evidence="1" id="KW-0963">Cytoplasm</keyword>
<dbReference type="SMART" id="SM00948">
    <property type="entry name" value="Proteasome_A_N"/>
    <property type="match status" value="1"/>
</dbReference>
<feature type="domain" description="Proteasome alpha-type subunits" evidence="4">
    <location>
        <begin position="12"/>
        <end position="34"/>
    </location>
</feature>
<proteinExistence type="inferred from homology"/>
<name>Q74M45_NANEQ</name>
<keyword evidence="2 3" id="KW-0647">Proteasome</keyword>
<dbReference type="Pfam" id="PF10584">
    <property type="entry name" value="Proteasome_A_N"/>
    <property type="match status" value="1"/>
</dbReference>
<evidence type="ECO:0000256" key="2">
    <source>
        <dbReference type="ARBA" id="ARBA00022942"/>
    </source>
</evidence>
<dbReference type="GO" id="GO:0019773">
    <property type="term" value="C:proteasome core complex, alpha-subunit complex"/>
    <property type="evidence" value="ECO:0007669"/>
    <property type="project" value="UniProtKB-UniRule"/>
</dbReference>
<dbReference type="PANTHER" id="PTHR11599">
    <property type="entry name" value="PROTEASOME SUBUNIT ALPHA/BETA"/>
    <property type="match status" value="1"/>
</dbReference>
<keyword evidence="6" id="KW-1185">Reference proteome</keyword>
<dbReference type="KEGG" id="neq:NEQ521"/>
<comment type="similarity">
    <text evidence="3">Belongs to the peptidase T1A family.</text>
</comment>
<sequence length="250" mass="28040">MDFMQLPQVMGYDRASTLFSPDGRLLQVEYARTTVKQSPTAIGMLYKTGVLVIGDKKIVEKFVIPSSIEKVYIVDDHVIAAPAGIIGDGRVLIERARVIAQTYKYFYGHPIDIRGLVKEIADIKQEYTQIGGVRPFGVSIIFAGIDDTGKHIFVTEPGGMFWEYKLAVIGEGEQKVLDYLGKEYNENLSLKKAIELGLKALYNFYKENNNELTAEKLDIAYVDEKTKKAKYVDVNEIEKILEKIKSGGNS</sequence>
<dbReference type="HOGENOM" id="CLU_035750_4_1_2"/>
<dbReference type="SUPFAM" id="SSF56235">
    <property type="entry name" value="N-terminal nucleophile aminohydrolases (Ntn hydrolases)"/>
    <property type="match status" value="1"/>
</dbReference>
<evidence type="ECO:0000259" key="4">
    <source>
        <dbReference type="SMART" id="SM00948"/>
    </source>
</evidence>
<dbReference type="PROSITE" id="PS51475">
    <property type="entry name" value="PROTEASOME_ALPHA_2"/>
    <property type="match status" value="1"/>
</dbReference>
<dbReference type="InterPro" id="IPR029055">
    <property type="entry name" value="Ntn_hydrolases_N"/>
</dbReference>
<dbReference type="InterPro" id="IPR001353">
    <property type="entry name" value="Proteasome_sua/b"/>
</dbReference>
<reference evidence="5 6" key="1">
    <citation type="journal article" date="2003" name="Proc. Natl. Acad. Sci. U.S.A.">
        <title>The genome of Nanoarchaeum equitans: insights into early archaeal evolution and derived parasitism.</title>
        <authorList>
            <person name="Waters E."/>
            <person name="Hohn M.J."/>
            <person name="Ahel I."/>
            <person name="Graham D.E."/>
            <person name="Adams M.D."/>
            <person name="Barnstead M."/>
            <person name="Beeson K.Y."/>
            <person name="Bibbs L."/>
            <person name="Bolanos R."/>
            <person name="Keller M."/>
            <person name="Kretz K."/>
            <person name="Lin X."/>
            <person name="Mathur E."/>
            <person name="Ni J."/>
            <person name="Podar M."/>
            <person name="Richardson T."/>
            <person name="Sutton G.G."/>
            <person name="Simon M."/>
            <person name="Soll D."/>
            <person name="Stetter K.O."/>
            <person name="Short J.M."/>
            <person name="Noordewier M."/>
        </authorList>
    </citation>
    <scope>NUCLEOTIDE SEQUENCE [LARGE SCALE GENOMIC DNA]</scope>
    <source>
        <strain evidence="5 6">Kin4-M</strain>
    </source>
</reference>
<dbReference type="BioCyc" id="NEQU228908:GJB6-553-MONOMER"/>
<dbReference type="EMBL" id="AE017199">
    <property type="protein sequence ID" value="AAR39362.1"/>
    <property type="molecule type" value="Genomic_DNA"/>
</dbReference>
<dbReference type="InterPro" id="IPR000426">
    <property type="entry name" value="Proteasome_asu_N"/>
</dbReference>
<evidence type="ECO:0000256" key="3">
    <source>
        <dbReference type="PROSITE-ProRule" id="PRU00808"/>
    </source>
</evidence>
<dbReference type="Proteomes" id="UP000000578">
    <property type="component" value="Chromosome"/>
</dbReference>
<dbReference type="CDD" id="cd03756">
    <property type="entry name" value="proteasome_alpha_archeal"/>
    <property type="match status" value="1"/>
</dbReference>
<dbReference type="InterPro" id="IPR019982">
    <property type="entry name" value="Proteasome_asu_arc"/>
</dbReference>
<evidence type="ECO:0000313" key="6">
    <source>
        <dbReference type="Proteomes" id="UP000000578"/>
    </source>
</evidence>
<accession>Q74M45</accession>
<protein>
    <submittedName>
        <fullName evidence="5">NEQ521</fullName>
    </submittedName>
</protein>
<dbReference type="GO" id="GO:0006511">
    <property type="term" value="P:ubiquitin-dependent protein catabolic process"/>
    <property type="evidence" value="ECO:0007669"/>
    <property type="project" value="InterPro"/>
</dbReference>
<evidence type="ECO:0000313" key="5">
    <source>
        <dbReference type="EMBL" id="AAR39362.1"/>
    </source>
</evidence>
<evidence type="ECO:0000256" key="1">
    <source>
        <dbReference type="ARBA" id="ARBA00022490"/>
    </source>
</evidence>
<dbReference type="InterPro" id="IPR050115">
    <property type="entry name" value="Proteasome_alpha"/>
</dbReference>
<dbReference type="STRING" id="228908.NEQ521"/>
<dbReference type="GO" id="GO:0004298">
    <property type="term" value="F:threonine-type endopeptidase activity"/>
    <property type="evidence" value="ECO:0007669"/>
    <property type="project" value="InterPro"/>
</dbReference>